<keyword evidence="1" id="KW-0175">Coiled coil</keyword>
<comment type="caution">
    <text evidence="3">The sequence shown here is derived from an EMBL/GenBank/DDBJ whole genome shotgun (WGS) entry which is preliminary data.</text>
</comment>
<evidence type="ECO:0000313" key="4">
    <source>
        <dbReference type="Proteomes" id="UP001156690"/>
    </source>
</evidence>
<evidence type="ECO:0000313" key="3">
    <source>
        <dbReference type="EMBL" id="GLQ74392.1"/>
    </source>
</evidence>
<sequence>METLFRLVLKRPAVSQSEDAPSIELSQATDFQAELGQAEGQNDSRKALKTAANKYVQGQRFVHTPKNHDIYKPWQALASSLDSLEPNDAVNNQQVSDAIKTAFGSDPNQIVGQGEYKKAVEQLRDSVLAIKYLPQEHNKPIEILSQMLRDLELIAKTDDDNAFPGTGTALRRYRRRSLKMPTDAQLKSSLSTVEAQKQREKLRQEALERQRKQAESQLNLHTRLNNAVKELSGLEGHSLVHIQQDNKKGFMVAAELRPTAAFERENSLVRAFTKGILSRSKIIDDNLKEAKVGQFSIDVGSESKSLTSLLEKARHFKSGTQAFTPVDLGKVGFLATQQAGNKLTDSTRKILSSRKLDITKDPIDEIVQKLQEEIDMLASDLDGLLGRPMKKSFKRMGKALVMTKTPIATAWNNITIGFLGNLGNWMAPLLVDTRVPRTHGSIAPAGIADLLVIKQQLKAYEGTDIAHIENVLKGETKEREHIRRRETEELLFQETEITTSEERELESTSRFEMSRETSETIKQDSSLKAGLSVSGKYGPVVEFSASAEGSISRSKQEATKTAASFSQDVTQRSANKITERVLERSSLRVTNEVTETSAHGIDNVDGDGHIAGVYQWVNKVYQAQMYNYGIRTMYDFMVPEPGAFLIETLSDAHASALHIEKPMEFNLRPDQITEYNYHSWVQEYGATDVSAPPEIYITKSLDFKAGGGDDDTHYNHSGTIQIDEGYKAIHGVVGNVVNIWEDNFVVDVVIGNRSHRFENGDWVWSTSLSGERESIPFGLQTWKVSDIAAIVEVKCQRTDRAMMKWRLDTHAKLTNAYKARLSEYEEKLSAAELQAGVAIEGKNPTLNLELMKDELKKHCVSILTEQHFDLFNSIETGGEGFPQINIFENEAEGPYVRFFEQAFEWEHVTWVTYPYFWGRKPLWDERIAYEDTDPLFNQFLKAGYCRVSVPIRPGFEGAVDHFITFGELWDGGPLPAISNPLYLPIADEIAEHLDRPGEEVPQGDPWDVRIPTSLVHLRADDKLPKWKQNEDGEWVEDLDGD</sequence>
<feature type="region of interest" description="Disordered" evidence="2">
    <location>
        <begin position="493"/>
        <end position="524"/>
    </location>
</feature>
<evidence type="ECO:0000256" key="1">
    <source>
        <dbReference type="SAM" id="Coils"/>
    </source>
</evidence>
<dbReference type="EMBL" id="BSNX01000055">
    <property type="protein sequence ID" value="GLQ74392.1"/>
    <property type="molecule type" value="Genomic_DNA"/>
</dbReference>
<dbReference type="RefSeq" id="WP_126608568.1">
    <property type="nucleotide sequence ID" value="NZ_AP025145.1"/>
</dbReference>
<protein>
    <submittedName>
        <fullName evidence="3">Uncharacterized protein</fullName>
    </submittedName>
</protein>
<gene>
    <name evidence="3" type="ORF">GCM10007932_37530</name>
</gene>
<proteinExistence type="predicted"/>
<evidence type="ECO:0000256" key="2">
    <source>
        <dbReference type="SAM" id="MobiDB-lite"/>
    </source>
</evidence>
<organism evidence="3 4">
    <name type="scientific">Vibrio penaeicida</name>
    <dbReference type="NCBI Taxonomy" id="104609"/>
    <lineage>
        <taxon>Bacteria</taxon>
        <taxon>Pseudomonadati</taxon>
        <taxon>Pseudomonadota</taxon>
        <taxon>Gammaproteobacteria</taxon>
        <taxon>Vibrionales</taxon>
        <taxon>Vibrionaceae</taxon>
        <taxon>Vibrio</taxon>
    </lineage>
</organism>
<dbReference type="Proteomes" id="UP001156690">
    <property type="component" value="Unassembled WGS sequence"/>
</dbReference>
<reference evidence="4" key="1">
    <citation type="journal article" date="2019" name="Int. J. Syst. Evol. Microbiol.">
        <title>The Global Catalogue of Microorganisms (GCM) 10K type strain sequencing project: providing services to taxonomists for standard genome sequencing and annotation.</title>
        <authorList>
            <consortium name="The Broad Institute Genomics Platform"/>
            <consortium name="The Broad Institute Genome Sequencing Center for Infectious Disease"/>
            <person name="Wu L."/>
            <person name="Ma J."/>
        </authorList>
    </citation>
    <scope>NUCLEOTIDE SEQUENCE [LARGE SCALE GENOMIC DNA]</scope>
    <source>
        <strain evidence="4">NBRC 15640</strain>
    </source>
</reference>
<feature type="coiled-coil region" evidence="1">
    <location>
        <begin position="190"/>
        <end position="224"/>
    </location>
</feature>
<dbReference type="AlphaFoldDB" id="A0AAV5NUW0"/>
<keyword evidence="4" id="KW-1185">Reference proteome</keyword>
<feature type="compositionally biased region" description="Basic and acidic residues" evidence="2">
    <location>
        <begin position="500"/>
        <end position="522"/>
    </location>
</feature>
<name>A0AAV5NUW0_9VIBR</name>
<accession>A0AAV5NUW0</accession>